<feature type="binding site" evidence="5">
    <location>
        <begin position="131"/>
        <end position="136"/>
    </location>
    <ligand>
        <name>GTP</name>
        <dbReference type="ChEBI" id="CHEBI:37565"/>
    </ligand>
</feature>
<dbReference type="GO" id="GO:0006412">
    <property type="term" value="P:translation"/>
    <property type="evidence" value="ECO:0007669"/>
    <property type="project" value="TreeGrafter"/>
</dbReference>
<dbReference type="PROSITE" id="PS51721">
    <property type="entry name" value="G_CP"/>
    <property type="match status" value="1"/>
</dbReference>
<dbReference type="Gene3D" id="3.40.50.300">
    <property type="entry name" value="P-loop containing nucleotide triphosphate hydrolases"/>
    <property type="match status" value="1"/>
</dbReference>
<dbReference type="InterPro" id="IPR030378">
    <property type="entry name" value="G_CP_dom"/>
</dbReference>
<dbReference type="GO" id="GO:0003924">
    <property type="term" value="F:GTPase activity"/>
    <property type="evidence" value="ECO:0007669"/>
    <property type="project" value="TreeGrafter"/>
</dbReference>
<protein>
    <recommendedName>
        <fullName evidence="1 4">Ribosome biogenesis GTPase A</fullName>
    </recommendedName>
</protein>
<keyword evidence="4" id="KW-0963">Cytoplasm</keyword>
<comment type="function">
    <text evidence="4">Required for a late step of 50S ribosomal subunit assembly. Has GTPase activity.</text>
</comment>
<dbReference type="InterPro" id="IPR019991">
    <property type="entry name" value="GTP-bd_ribosome_bgen"/>
</dbReference>
<dbReference type="PANTHER" id="PTHR45782">
    <property type="entry name" value="MITOCHONDRIAL RIBOSOME-ASSOCIATED GTPASE 1"/>
    <property type="match status" value="1"/>
</dbReference>
<dbReference type="PANTHER" id="PTHR45782:SF4">
    <property type="entry name" value="MITOCHONDRIAL RIBOSOME-ASSOCIATED GTPASE 1"/>
    <property type="match status" value="1"/>
</dbReference>
<dbReference type="GO" id="GO:0005737">
    <property type="term" value="C:cytoplasm"/>
    <property type="evidence" value="ECO:0007669"/>
    <property type="project" value="UniProtKB-SubCell"/>
</dbReference>
<feature type="binding site" evidence="5">
    <location>
        <position position="175"/>
    </location>
    <ligand>
        <name>GTP</name>
        <dbReference type="ChEBI" id="CHEBI:37565"/>
    </ligand>
</feature>
<evidence type="ECO:0000256" key="3">
    <source>
        <dbReference type="ARBA" id="ARBA00023134"/>
    </source>
</evidence>
<accession>A0A6A8ME21</accession>
<dbReference type="PIRSF" id="PIRSF006230">
    <property type="entry name" value="MG442"/>
    <property type="match status" value="1"/>
</dbReference>
<evidence type="ECO:0000256" key="1">
    <source>
        <dbReference type="ARBA" id="ARBA00014898"/>
    </source>
</evidence>
<dbReference type="RefSeq" id="WP_154548391.1">
    <property type="nucleotide sequence ID" value="NZ_JBKZBY010000022.1"/>
</dbReference>
<dbReference type="InterPro" id="IPR023179">
    <property type="entry name" value="GTP-bd_ortho_bundle_sf"/>
</dbReference>
<dbReference type="Proteomes" id="UP000438120">
    <property type="component" value="Unassembled WGS sequence"/>
</dbReference>
<dbReference type="FunFam" id="3.40.50.300:FF:000590">
    <property type="entry name" value="Ribosome biogenesis GTPase A"/>
    <property type="match status" value="1"/>
</dbReference>
<dbReference type="Gene3D" id="1.10.1580.10">
    <property type="match status" value="1"/>
</dbReference>
<evidence type="ECO:0000256" key="5">
    <source>
        <dbReference type="PIRSR" id="PIRSR006230-1"/>
    </source>
</evidence>
<dbReference type="SUPFAM" id="SSF52540">
    <property type="entry name" value="P-loop containing nucleoside triphosphate hydrolases"/>
    <property type="match status" value="1"/>
</dbReference>
<proteinExistence type="inferred from homology"/>
<reference evidence="7 8" key="1">
    <citation type="submission" date="2019-08" db="EMBL/GenBank/DDBJ databases">
        <title>In-depth cultivation of the pig gut microbiome towards novel bacterial diversity and tailored functional studies.</title>
        <authorList>
            <person name="Wylensek D."/>
            <person name="Hitch T.C.A."/>
            <person name="Clavel T."/>
        </authorList>
    </citation>
    <scope>NUCLEOTIDE SEQUENCE [LARGE SCALE GENOMIC DNA]</scope>
    <source>
        <strain evidence="7 8">Bifido-178-WT-2B</strain>
    </source>
</reference>
<feature type="binding site" evidence="5">
    <location>
        <begin position="59"/>
        <end position="62"/>
    </location>
    <ligand>
        <name>GTP</name>
        <dbReference type="ChEBI" id="CHEBI:37565"/>
    </ligand>
</feature>
<name>A0A6A8ME21_9LACO</name>
<comment type="subcellular location">
    <subcellularLocation>
        <location evidence="4">Cytoplasm</location>
    </subcellularLocation>
</comment>
<dbReference type="EMBL" id="VUMX01000011">
    <property type="protein sequence ID" value="MST87029.1"/>
    <property type="molecule type" value="Genomic_DNA"/>
</dbReference>
<keyword evidence="2 4" id="KW-0547">Nucleotide-binding</keyword>
<dbReference type="AlphaFoldDB" id="A0A6A8ME21"/>
<dbReference type="NCBIfam" id="TIGR03596">
    <property type="entry name" value="GTPase_YlqF"/>
    <property type="match status" value="1"/>
</dbReference>
<dbReference type="Pfam" id="PF01926">
    <property type="entry name" value="MMR_HSR1"/>
    <property type="match status" value="1"/>
</dbReference>
<organism evidence="7 8">
    <name type="scientific">Lactobacillus porci</name>
    <dbReference type="NCBI Taxonomy" id="2012477"/>
    <lineage>
        <taxon>Bacteria</taxon>
        <taxon>Bacillati</taxon>
        <taxon>Bacillota</taxon>
        <taxon>Bacilli</taxon>
        <taxon>Lactobacillales</taxon>
        <taxon>Lactobacillaceae</taxon>
        <taxon>Lactobacillus</taxon>
    </lineage>
</organism>
<dbReference type="CDD" id="cd01856">
    <property type="entry name" value="YlqF"/>
    <property type="match status" value="1"/>
</dbReference>
<feature type="domain" description="CP-type G" evidence="6">
    <location>
        <begin position="15"/>
        <end position="179"/>
    </location>
</feature>
<dbReference type="InterPro" id="IPR027417">
    <property type="entry name" value="P-loop_NTPase"/>
</dbReference>
<evidence type="ECO:0000259" key="6">
    <source>
        <dbReference type="PROSITE" id="PS51721"/>
    </source>
</evidence>
<sequence>MTKIQWYPGHMNKARNQLEDKMNLIDVVVEVLDARIPIASRNPMIAELVGDKPHLIVLNKADLADPVMTKLWQKALMGPKTSVMAMDGKHNTNMQALIHLIKRAGQDKVQKLQEKGAATPTIRIALVGVPNCGKSTIINRLVGHNVAITGDKPGVTKGQSWLKTQHGIQILDTPGILWPKFDDQAVGYKLAAFGAIKDTIFHADDVALFVIAQMRQYYPAYLAKFANTSKEALENISDTDLLLAMTQNNGMRDDYDRFANFMLLRLRKGKLGRITLDRPNHDN</sequence>
<evidence type="ECO:0000256" key="2">
    <source>
        <dbReference type="ARBA" id="ARBA00022741"/>
    </source>
</evidence>
<keyword evidence="8" id="KW-1185">Reference proteome</keyword>
<dbReference type="GO" id="GO:0005525">
    <property type="term" value="F:GTP binding"/>
    <property type="evidence" value="ECO:0007669"/>
    <property type="project" value="UniProtKB-KW"/>
</dbReference>
<evidence type="ECO:0000256" key="4">
    <source>
        <dbReference type="PIRNR" id="PIRNR006230"/>
    </source>
</evidence>
<evidence type="ECO:0000313" key="7">
    <source>
        <dbReference type="EMBL" id="MST87029.1"/>
    </source>
</evidence>
<comment type="caution">
    <text evidence="7">The sequence shown here is derived from an EMBL/GenBank/DDBJ whole genome shotgun (WGS) entry which is preliminary data.</text>
</comment>
<comment type="similarity">
    <text evidence="4">Belongs to the TRAFAC class YlqF/YawG GTPase family. MTG1 subfamily.</text>
</comment>
<dbReference type="InterPro" id="IPR006073">
    <property type="entry name" value="GTP-bd"/>
</dbReference>
<dbReference type="PRINTS" id="PR00326">
    <property type="entry name" value="GTP1OBG"/>
</dbReference>
<dbReference type="InterPro" id="IPR016478">
    <property type="entry name" value="GTPase_MTG1"/>
</dbReference>
<gene>
    <name evidence="7" type="primary">ylqF</name>
    <name evidence="7" type="ORF">FYJ62_05100</name>
</gene>
<dbReference type="OrthoDB" id="9779790at2"/>
<evidence type="ECO:0000313" key="8">
    <source>
        <dbReference type="Proteomes" id="UP000438120"/>
    </source>
</evidence>
<keyword evidence="3 4" id="KW-0342">GTP-binding</keyword>